<dbReference type="PANTHER" id="PTHR48079:SF6">
    <property type="entry name" value="NAD(P)-BINDING DOMAIN-CONTAINING PROTEIN-RELATED"/>
    <property type="match status" value="1"/>
</dbReference>
<dbReference type="PANTHER" id="PTHR48079">
    <property type="entry name" value="PROTEIN YEEZ"/>
    <property type="match status" value="1"/>
</dbReference>
<reference evidence="2" key="2">
    <citation type="submission" date="2020-04" db="EMBL/GenBank/DDBJ databases">
        <authorList>
            <person name="Santos R.A.C."/>
            <person name="Steenwyk J.L."/>
            <person name="Rivero-Menendez O."/>
            <person name="Mead M.E."/>
            <person name="Silva L.P."/>
            <person name="Bastos R.W."/>
            <person name="Alastruey-Izquierdo A."/>
            <person name="Goldman G.H."/>
            <person name="Rokas A."/>
        </authorList>
    </citation>
    <scope>NUCLEOTIDE SEQUENCE</scope>
    <source>
        <strain evidence="2">CNM-CM6805</strain>
    </source>
</reference>
<evidence type="ECO:0000313" key="2">
    <source>
        <dbReference type="EMBL" id="KAF4237466.1"/>
    </source>
</evidence>
<keyword evidence="3" id="KW-1185">Reference proteome</keyword>
<proteinExistence type="predicted"/>
<reference evidence="2" key="1">
    <citation type="journal article" date="2020" name="bioRxiv">
        <title>Genomic and phenotypic heterogeneity of clinical isolates of the human pathogens Aspergillus fumigatus, Aspergillus lentulus and Aspergillus fumigatiaffinis.</title>
        <authorList>
            <person name="dos Santos R.A.C."/>
            <person name="Steenwyk J.L."/>
            <person name="Rivero-Menendez O."/>
            <person name="Mead M.E."/>
            <person name="Silva L.P."/>
            <person name="Bastos R.W."/>
            <person name="Alastruey-Izquierdo A."/>
            <person name="Goldman G.H."/>
            <person name="Rokas A."/>
        </authorList>
    </citation>
    <scope>NUCLEOTIDE SEQUENCE</scope>
    <source>
        <strain evidence="2">CNM-CM6805</strain>
    </source>
</reference>
<dbReference type="Pfam" id="PF01370">
    <property type="entry name" value="Epimerase"/>
    <property type="match status" value="1"/>
</dbReference>
<dbReference type="SUPFAM" id="SSF51735">
    <property type="entry name" value="NAD(P)-binding Rossmann-fold domains"/>
    <property type="match status" value="1"/>
</dbReference>
<evidence type="ECO:0000259" key="1">
    <source>
        <dbReference type="Pfam" id="PF01370"/>
    </source>
</evidence>
<dbReference type="GO" id="GO:0005737">
    <property type="term" value="C:cytoplasm"/>
    <property type="evidence" value="ECO:0007669"/>
    <property type="project" value="TreeGrafter"/>
</dbReference>
<dbReference type="InterPro" id="IPR051783">
    <property type="entry name" value="NAD(P)-dependent_oxidoreduct"/>
</dbReference>
<accession>A0A8H4MCU1</accession>
<dbReference type="InterPro" id="IPR001509">
    <property type="entry name" value="Epimerase_deHydtase"/>
</dbReference>
<dbReference type="GO" id="GO:0004029">
    <property type="term" value="F:aldehyde dehydrogenase (NAD+) activity"/>
    <property type="evidence" value="ECO:0007669"/>
    <property type="project" value="TreeGrafter"/>
</dbReference>
<gene>
    <name evidence="2" type="ORF">CNMCM6805_006964</name>
</gene>
<dbReference type="Proteomes" id="UP000653565">
    <property type="component" value="Unassembled WGS sequence"/>
</dbReference>
<feature type="domain" description="NAD-dependent epimerase/dehydratase" evidence="1">
    <location>
        <begin position="168"/>
        <end position="247"/>
    </location>
</feature>
<comment type="caution">
    <text evidence="2">The sequence shown here is derived from an EMBL/GenBank/DDBJ whole genome shotgun (WGS) entry which is preliminary data.</text>
</comment>
<protein>
    <recommendedName>
        <fullName evidence="1">NAD-dependent epimerase/dehydratase domain-containing protein</fullName>
    </recommendedName>
</protein>
<dbReference type="InterPro" id="IPR036291">
    <property type="entry name" value="NAD(P)-bd_dom_sf"/>
</dbReference>
<dbReference type="Gene3D" id="3.40.50.720">
    <property type="entry name" value="NAD(P)-binding Rossmann-like Domain"/>
    <property type="match status" value="1"/>
</dbReference>
<sequence length="289" mass="31428">MVEHQVLLAGATGYMEEPDLPTSSGGSILTGLLQSKNDAFSKIKISALVKGEDKAAVLKQLGVQPILVPDYNDLETIRKAARENDIVINAGFGFHSGFGKALVEGLGERKKATGKDTYIIHTSGLTNIADFPLSGRFVETRIFSDKDDIYASEEGREAQVPYPQRTTELTIINTADALDVKAYVVFNPIIYGVGLGAFNEFSFQIPLLIRKSLAQKQAIVVGKGDGIWGHVHIEDLVNLYLLILEKIVLSKTEKIPANRKGIYCSEAGETTFLDISKEIGKKGKALGVF</sequence>
<dbReference type="AlphaFoldDB" id="A0A8H4MCU1"/>
<organism evidence="2 3">
    <name type="scientific">Aspergillus fumigatiaffinis</name>
    <dbReference type="NCBI Taxonomy" id="340414"/>
    <lineage>
        <taxon>Eukaryota</taxon>
        <taxon>Fungi</taxon>
        <taxon>Dikarya</taxon>
        <taxon>Ascomycota</taxon>
        <taxon>Pezizomycotina</taxon>
        <taxon>Eurotiomycetes</taxon>
        <taxon>Eurotiomycetidae</taxon>
        <taxon>Eurotiales</taxon>
        <taxon>Aspergillaceae</taxon>
        <taxon>Aspergillus</taxon>
        <taxon>Aspergillus subgen. Fumigati</taxon>
    </lineage>
</organism>
<dbReference type="OrthoDB" id="10262413at2759"/>
<dbReference type="EMBL" id="JAAAPX010000045">
    <property type="protein sequence ID" value="KAF4237466.1"/>
    <property type="molecule type" value="Genomic_DNA"/>
</dbReference>
<name>A0A8H4MCU1_9EURO</name>
<evidence type="ECO:0000313" key="3">
    <source>
        <dbReference type="Proteomes" id="UP000653565"/>
    </source>
</evidence>